<dbReference type="InterPro" id="IPR005135">
    <property type="entry name" value="Endo/exonuclease/phosphatase"/>
</dbReference>
<protein>
    <submittedName>
        <fullName evidence="10">Putative Endonuclease/exonuclease/phosphatase</fullName>
    </submittedName>
</protein>
<keyword evidence="5" id="KW-0227">DNA damage</keyword>
<dbReference type="Pfam" id="PF03372">
    <property type="entry name" value="Exo_endo_phos"/>
    <property type="match status" value="1"/>
</dbReference>
<dbReference type="SUPFAM" id="SSF56219">
    <property type="entry name" value="DNase I-like"/>
    <property type="match status" value="1"/>
</dbReference>
<keyword evidence="11" id="KW-1185">Reference proteome</keyword>
<evidence type="ECO:0000256" key="8">
    <source>
        <dbReference type="ARBA" id="ARBA00023204"/>
    </source>
</evidence>
<evidence type="ECO:0000256" key="2">
    <source>
        <dbReference type="ARBA" id="ARBA00001946"/>
    </source>
</evidence>
<dbReference type="GO" id="GO:0070260">
    <property type="term" value="F:5'-tyrosyl-DNA phosphodiesterase activity"/>
    <property type="evidence" value="ECO:0007669"/>
    <property type="project" value="TreeGrafter"/>
</dbReference>
<dbReference type="GO" id="GO:0046872">
    <property type="term" value="F:metal ion binding"/>
    <property type="evidence" value="ECO:0007669"/>
    <property type="project" value="UniProtKB-KW"/>
</dbReference>
<dbReference type="RefSeq" id="WP_217426405.1">
    <property type="nucleotide sequence ID" value="NZ_CADCXN010000019.1"/>
</dbReference>
<comment type="cofactor">
    <cofactor evidence="1">
        <name>Mn(2+)</name>
        <dbReference type="ChEBI" id="CHEBI:29035"/>
    </cofactor>
</comment>
<evidence type="ECO:0000256" key="7">
    <source>
        <dbReference type="ARBA" id="ARBA00022842"/>
    </source>
</evidence>
<gene>
    <name evidence="10" type="ORF">METHB2_1150003</name>
</gene>
<name>A0A8S0WMB1_9GAMM</name>
<evidence type="ECO:0000313" key="11">
    <source>
        <dbReference type="Proteomes" id="UP000494216"/>
    </source>
</evidence>
<comment type="cofactor">
    <cofactor evidence="2">
        <name>Mg(2+)</name>
        <dbReference type="ChEBI" id="CHEBI:18420"/>
    </cofactor>
</comment>
<evidence type="ECO:0000256" key="1">
    <source>
        <dbReference type="ARBA" id="ARBA00001936"/>
    </source>
</evidence>
<evidence type="ECO:0000313" key="10">
    <source>
        <dbReference type="EMBL" id="CAA9889620.1"/>
    </source>
</evidence>
<feature type="domain" description="Endonuclease/exonuclease/phosphatase" evidence="9">
    <location>
        <begin position="80"/>
        <end position="354"/>
    </location>
</feature>
<sequence length="391" mass="43577">MRKHELGLLSRNLFTMILALLIGFGSVAGADEYDNKRVVKVMTQNIDAGTDFIFLLDLGFDLLTAATLTYGELLQSDIPDRAALLARKIAHQQPDLISLQEVTLWQTISAGKQVTVLYDQLQLLLNSLAALNQHYTVVVSNNLTHNQLPVNPSLIGRYDDPTQVVSFTDRDVILARSDLKKSELSLSNPQAHIYDHLLSLGQLGQSVRGWISVDAKIEGKSVRFVDTHLESVYPFVPETVTIQEAQAEELIKAMDATNLPVILAGDFNADAEFAGIGPDQTDTPHKILDAGYTDTWHELHPQQHGFTWPLFLEDPLRPNPLGPFERIDLIYERNLEILKVQRLGALAHEFASDHAGVVSTMQIDNQPDKYRLENQPIGVPSPNPRNFLNPL</sequence>
<dbReference type="InterPro" id="IPR036691">
    <property type="entry name" value="Endo/exonu/phosph_ase_sf"/>
</dbReference>
<dbReference type="Proteomes" id="UP000494216">
    <property type="component" value="Unassembled WGS sequence"/>
</dbReference>
<evidence type="ECO:0000256" key="3">
    <source>
        <dbReference type="ARBA" id="ARBA00022722"/>
    </source>
</evidence>
<accession>A0A8S0WMB1</accession>
<dbReference type="InterPro" id="IPR051547">
    <property type="entry name" value="TDP2-like"/>
</dbReference>
<evidence type="ECO:0000256" key="4">
    <source>
        <dbReference type="ARBA" id="ARBA00022723"/>
    </source>
</evidence>
<dbReference type="Gene3D" id="3.60.10.10">
    <property type="entry name" value="Endonuclease/exonuclease/phosphatase"/>
    <property type="match status" value="1"/>
</dbReference>
<keyword evidence="3" id="KW-0540">Nuclease</keyword>
<keyword evidence="6" id="KW-0378">Hydrolase</keyword>
<keyword evidence="10" id="KW-0255">Endonuclease</keyword>
<proteinExistence type="predicted"/>
<keyword evidence="7" id="KW-0460">Magnesium</keyword>
<evidence type="ECO:0000256" key="5">
    <source>
        <dbReference type="ARBA" id="ARBA00022763"/>
    </source>
</evidence>
<dbReference type="EMBL" id="CADCXN010000019">
    <property type="protein sequence ID" value="CAA9889620.1"/>
    <property type="molecule type" value="Genomic_DNA"/>
</dbReference>
<dbReference type="PANTHER" id="PTHR15822:SF4">
    <property type="entry name" value="TYROSYL-DNA PHOSPHODIESTERASE 2"/>
    <property type="match status" value="1"/>
</dbReference>
<comment type="caution">
    <text evidence="10">The sequence shown here is derived from an EMBL/GenBank/DDBJ whole genome shotgun (WGS) entry which is preliminary data.</text>
</comment>
<evidence type="ECO:0000256" key="6">
    <source>
        <dbReference type="ARBA" id="ARBA00022801"/>
    </source>
</evidence>
<organism evidence="10 11">
    <name type="scientific">Candidatus Methylobacter favarea</name>
    <dbReference type="NCBI Taxonomy" id="2707345"/>
    <lineage>
        <taxon>Bacteria</taxon>
        <taxon>Pseudomonadati</taxon>
        <taxon>Pseudomonadota</taxon>
        <taxon>Gammaproteobacteria</taxon>
        <taxon>Methylococcales</taxon>
        <taxon>Methylococcaceae</taxon>
        <taxon>Methylobacter</taxon>
    </lineage>
</organism>
<dbReference type="GO" id="GO:0006302">
    <property type="term" value="P:double-strand break repair"/>
    <property type="evidence" value="ECO:0007669"/>
    <property type="project" value="TreeGrafter"/>
</dbReference>
<dbReference type="GO" id="GO:0005737">
    <property type="term" value="C:cytoplasm"/>
    <property type="evidence" value="ECO:0007669"/>
    <property type="project" value="TreeGrafter"/>
</dbReference>
<dbReference type="GO" id="GO:0004519">
    <property type="term" value="F:endonuclease activity"/>
    <property type="evidence" value="ECO:0007669"/>
    <property type="project" value="UniProtKB-KW"/>
</dbReference>
<dbReference type="GO" id="GO:0003697">
    <property type="term" value="F:single-stranded DNA binding"/>
    <property type="evidence" value="ECO:0007669"/>
    <property type="project" value="TreeGrafter"/>
</dbReference>
<reference evidence="10 11" key="1">
    <citation type="submission" date="2020-02" db="EMBL/GenBank/DDBJ databases">
        <authorList>
            <person name="Hogendoorn C."/>
        </authorList>
    </citation>
    <scope>NUCLEOTIDE SEQUENCE [LARGE SCALE GENOMIC DNA]</scope>
    <source>
        <strain evidence="10">METHB21</strain>
    </source>
</reference>
<keyword evidence="4" id="KW-0479">Metal-binding</keyword>
<evidence type="ECO:0000259" key="9">
    <source>
        <dbReference type="Pfam" id="PF03372"/>
    </source>
</evidence>
<dbReference type="PANTHER" id="PTHR15822">
    <property type="entry name" value="TRAF AND TNF RECEPTOR-ASSOCIATED PROTEIN"/>
    <property type="match status" value="1"/>
</dbReference>
<dbReference type="AlphaFoldDB" id="A0A8S0WMB1"/>
<keyword evidence="8" id="KW-0234">DNA repair</keyword>